<comment type="caution">
    <text evidence="1">The sequence shown here is derived from an EMBL/GenBank/DDBJ whole genome shotgun (WGS) entry which is preliminary data.</text>
</comment>
<protein>
    <submittedName>
        <fullName evidence="1">VirK family antimicrobial peptide resistance protein</fullName>
    </submittedName>
</protein>
<sequence length="285" mass="34115">MNLFKFPIPNFNDKSKSTIFWRHMRFYSRKFLYYPQVKFLEKTLNMKGNEHLKNFFSNRPDACYNVTRRFCDKSFSANERVKTLIYDVNKGLESFKFLPQDQIIFKFDEDFELYLGSNHHVSEEGFWALSLRYQKHTIEQCCFCFTLDNKLLISCIQGYRYSDFNVLDINKIFTKKCYGLRPIALLIECIKMLCVSLKLDATLGVHEKNQIRSQKGEDKGYFVDYQKIWLENGGKLVKINNHLYYELSHKRKNLEEIPSNKRSMYKKRFAMLEEIKQALDQSLFI</sequence>
<reference evidence="1" key="1">
    <citation type="submission" date="2019-09" db="EMBL/GenBank/DDBJ databases">
        <authorList>
            <consortium name="GenomeTrakr network: Whole genome sequencing for foodborne pathogen traceback"/>
        </authorList>
    </citation>
    <scope>NUCLEOTIDE SEQUENCE [LARGE SCALE GENOMIC DNA]</scope>
    <source>
        <strain evidence="1">TTU_583</strain>
    </source>
</reference>
<dbReference type="Pfam" id="PF04393">
    <property type="entry name" value="DUF535"/>
    <property type="match status" value="1"/>
</dbReference>
<dbReference type="PANTHER" id="PTHR38785:SF1">
    <property type="entry name" value="HOMOLOG OF VIRK"/>
    <property type="match status" value="1"/>
</dbReference>
<dbReference type="AlphaFoldDB" id="A0A698FC51"/>
<dbReference type="GO" id="GO:0006974">
    <property type="term" value="P:DNA damage response"/>
    <property type="evidence" value="ECO:0007669"/>
    <property type="project" value="TreeGrafter"/>
</dbReference>
<name>A0A698FC51_CAMJU</name>
<dbReference type="EMBL" id="AAKUWM010000001">
    <property type="protein sequence ID" value="ECV9656447.1"/>
    <property type="molecule type" value="Genomic_DNA"/>
</dbReference>
<accession>A0A698FC51</accession>
<evidence type="ECO:0000313" key="1">
    <source>
        <dbReference type="EMBL" id="ECV9656447.1"/>
    </source>
</evidence>
<dbReference type="PANTHER" id="PTHR38785">
    <property type="entry name" value="HOMOLOG OF VIRK"/>
    <property type="match status" value="1"/>
</dbReference>
<gene>
    <name evidence="1" type="ORF">F2N06_00270</name>
</gene>
<dbReference type="InterPro" id="IPR007488">
    <property type="entry name" value="DUF535"/>
</dbReference>
<organism evidence="1">
    <name type="scientific">Campylobacter jejuni</name>
    <dbReference type="NCBI Taxonomy" id="197"/>
    <lineage>
        <taxon>Bacteria</taxon>
        <taxon>Pseudomonadati</taxon>
        <taxon>Campylobacterota</taxon>
        <taxon>Epsilonproteobacteria</taxon>
        <taxon>Campylobacterales</taxon>
        <taxon>Campylobacteraceae</taxon>
        <taxon>Campylobacter</taxon>
    </lineage>
</organism>
<proteinExistence type="predicted"/>